<dbReference type="InterPro" id="IPR053894">
    <property type="entry name" value="OAF_N"/>
</dbReference>
<comment type="similarity">
    <text evidence="1">Belongs to the OAF family.</text>
</comment>
<dbReference type="PANTHER" id="PTHR13423">
    <property type="entry name" value="OUT AT FIRST"/>
    <property type="match status" value="1"/>
</dbReference>
<feature type="domain" description="Out at first protein BRICHOS-like" evidence="2">
    <location>
        <begin position="12"/>
        <end position="159"/>
    </location>
</feature>
<reference evidence="4" key="1">
    <citation type="submission" date="2021-06" db="EMBL/GenBank/DDBJ databases">
        <authorList>
            <person name="Hodson N. C."/>
            <person name="Mongue J. A."/>
            <person name="Jaron S. K."/>
        </authorList>
    </citation>
    <scope>NUCLEOTIDE SEQUENCE</scope>
</reference>
<dbReference type="AlphaFoldDB" id="A0A8J2Q0X5"/>
<sequence>MLAWVSPLISAELVVNVKNQGGEVFQESIGANVTDETINLKVQQPDGTYITQFIDFRNEIQIINVMLLGEEEQREALYQVLCFVTHFKKTEFIPPDAMAKLRQKNPWTVRIPEKDLGKENVTLDVLLDITSSDWVSPHIKTVCSDAKDGTYAKREDLEALLSSKLATGVSQGANINEVEGNSVEAHEHFLRAVKPFPIVQQDCSSTKDLNKPCSCELELCIGWYPCALKYCRGRDTGTGSKSSPYRCGIHTCKLCRHHRYSVPRRFSCLSRLNSY</sequence>
<dbReference type="OrthoDB" id="5947176at2759"/>
<evidence type="ECO:0000313" key="5">
    <source>
        <dbReference type="Proteomes" id="UP000708208"/>
    </source>
</evidence>
<name>A0A8J2Q0X5_9HEXA</name>
<dbReference type="Proteomes" id="UP000708208">
    <property type="component" value="Unassembled WGS sequence"/>
</dbReference>
<comment type="caution">
    <text evidence="4">The sequence shown here is derived from an EMBL/GenBank/DDBJ whole genome shotgun (WGS) entry which is preliminary data.</text>
</comment>
<keyword evidence="5" id="KW-1185">Reference proteome</keyword>
<dbReference type="Pfam" id="PF22873">
    <property type="entry name" value="OAF_C"/>
    <property type="match status" value="1"/>
</dbReference>
<protein>
    <recommendedName>
        <fullName evidence="6">Out at first protein</fullName>
    </recommendedName>
</protein>
<accession>A0A8J2Q0X5</accession>
<dbReference type="PANTHER" id="PTHR13423:SF2">
    <property type="entry name" value="OUT AT FIRST PROTEIN HOMOLOG"/>
    <property type="match status" value="1"/>
</dbReference>
<evidence type="ECO:0008006" key="6">
    <source>
        <dbReference type="Google" id="ProtNLM"/>
    </source>
</evidence>
<dbReference type="EMBL" id="CAJVCH010570886">
    <property type="protein sequence ID" value="CAG7836127.1"/>
    <property type="molecule type" value="Genomic_DNA"/>
</dbReference>
<evidence type="ECO:0000259" key="2">
    <source>
        <dbReference type="Pfam" id="PF14941"/>
    </source>
</evidence>
<dbReference type="InterPro" id="IPR026315">
    <property type="entry name" value="Oaf"/>
</dbReference>
<feature type="domain" description="Out at first C-terminal" evidence="3">
    <location>
        <begin position="203"/>
        <end position="270"/>
    </location>
</feature>
<evidence type="ECO:0000256" key="1">
    <source>
        <dbReference type="ARBA" id="ARBA00005786"/>
    </source>
</evidence>
<gene>
    <name evidence="4" type="ORF">AFUS01_LOCUS45404</name>
</gene>
<dbReference type="InterPro" id="IPR053897">
    <property type="entry name" value="Oaf_C"/>
</dbReference>
<evidence type="ECO:0000313" key="4">
    <source>
        <dbReference type="EMBL" id="CAG7836127.1"/>
    </source>
</evidence>
<evidence type="ECO:0000259" key="3">
    <source>
        <dbReference type="Pfam" id="PF22873"/>
    </source>
</evidence>
<organism evidence="4 5">
    <name type="scientific">Allacma fusca</name>
    <dbReference type="NCBI Taxonomy" id="39272"/>
    <lineage>
        <taxon>Eukaryota</taxon>
        <taxon>Metazoa</taxon>
        <taxon>Ecdysozoa</taxon>
        <taxon>Arthropoda</taxon>
        <taxon>Hexapoda</taxon>
        <taxon>Collembola</taxon>
        <taxon>Symphypleona</taxon>
        <taxon>Sminthuridae</taxon>
        <taxon>Allacma</taxon>
    </lineage>
</organism>
<proteinExistence type="inferred from homology"/>
<dbReference type="Pfam" id="PF14941">
    <property type="entry name" value="OAF_N"/>
    <property type="match status" value="1"/>
</dbReference>